<gene>
    <name evidence="1" type="ORF">SAMN05414137_102441</name>
</gene>
<keyword evidence="2" id="KW-1185">Reference proteome</keyword>
<organism evidence="1 2">
    <name type="scientific">Streptacidiphilus jiangxiensis</name>
    <dbReference type="NCBI Taxonomy" id="235985"/>
    <lineage>
        <taxon>Bacteria</taxon>
        <taxon>Bacillati</taxon>
        <taxon>Actinomycetota</taxon>
        <taxon>Actinomycetes</taxon>
        <taxon>Kitasatosporales</taxon>
        <taxon>Streptomycetaceae</taxon>
        <taxon>Streptacidiphilus</taxon>
    </lineage>
</organism>
<dbReference type="AlphaFoldDB" id="A0A1H7I3A1"/>
<dbReference type="Proteomes" id="UP000183015">
    <property type="component" value="Unassembled WGS sequence"/>
</dbReference>
<name>A0A1H7I3A1_STRJI</name>
<sequence length="100" mass="11086">MGSYQGGATLEWWANRSTCLGEFDVLVSVRVADGNWACDAELGPGCLPDEHREVFDLLMDLDPIFTLRFDEGSEILVNVLRAGDGEHLALTAYEPREQVD</sequence>
<accession>A0A1H7I3A1</accession>
<evidence type="ECO:0000313" key="2">
    <source>
        <dbReference type="Proteomes" id="UP000183015"/>
    </source>
</evidence>
<dbReference type="RefSeq" id="WP_042443723.1">
    <property type="nucleotide sequence ID" value="NZ_BBPN01000005.1"/>
</dbReference>
<dbReference type="EMBL" id="FOAZ01000002">
    <property type="protein sequence ID" value="SEK55920.1"/>
    <property type="molecule type" value="Genomic_DNA"/>
</dbReference>
<reference evidence="2" key="1">
    <citation type="submission" date="2016-10" db="EMBL/GenBank/DDBJ databases">
        <authorList>
            <person name="Varghese N."/>
        </authorList>
    </citation>
    <scope>NUCLEOTIDE SEQUENCE [LARGE SCALE GENOMIC DNA]</scope>
    <source>
        <strain evidence="2">DSM 45096 / BCRC 16803 / CGMCC 4.1857 / CIP 109030 / JCM 12277 / KCTC 19219 / NBRC 100920 / 33214</strain>
    </source>
</reference>
<protein>
    <submittedName>
        <fullName evidence="1">Uncharacterized protein</fullName>
    </submittedName>
</protein>
<evidence type="ECO:0000313" key="1">
    <source>
        <dbReference type="EMBL" id="SEK55920.1"/>
    </source>
</evidence>
<proteinExistence type="predicted"/>